<reference evidence="1 2" key="1">
    <citation type="submission" date="2014-11" db="EMBL/GenBank/DDBJ databases">
        <authorList>
            <person name="Wibberg Daniel"/>
        </authorList>
    </citation>
    <scope>NUCLEOTIDE SEQUENCE [LARGE SCALE GENOMIC DNA]</scope>
    <source>
        <strain evidence="1">Rhizoctonia solani AG1-IB 7/3/14</strain>
    </source>
</reference>
<dbReference type="AlphaFoldDB" id="A0A0B7F8P7"/>
<dbReference type="OrthoDB" id="3244206at2759"/>
<gene>
    <name evidence="1" type="ORF">RSOLAG1IB_05792</name>
</gene>
<protein>
    <submittedName>
        <fullName evidence="1">Uncharacterized protein</fullName>
    </submittedName>
</protein>
<keyword evidence="2" id="KW-1185">Reference proteome</keyword>
<proteinExistence type="predicted"/>
<evidence type="ECO:0000313" key="2">
    <source>
        <dbReference type="Proteomes" id="UP000059188"/>
    </source>
</evidence>
<accession>A0A0B7F8P7</accession>
<dbReference type="Proteomes" id="UP000059188">
    <property type="component" value="Unassembled WGS sequence"/>
</dbReference>
<name>A0A0B7F8P7_THACB</name>
<evidence type="ECO:0000313" key="1">
    <source>
        <dbReference type="EMBL" id="CEL52587.1"/>
    </source>
</evidence>
<dbReference type="EMBL" id="LN679109">
    <property type="protein sequence ID" value="CEL52587.1"/>
    <property type="molecule type" value="Genomic_DNA"/>
</dbReference>
<sequence>MPDPAADLCQKLHLIMDDEENWNRRNVIGSTAEWVAEDPTGERKNSQVPTWGEVIALNIILEPIVKRGIASPNDQTKAREESPWHLTHVVLDILARQELTRRKAAKEAERALSLNSYWRAERARGNKGAKKILLLPDEHRNRLKSVASSKASELMRARYSFISLHLRRMHIYETLRTRAAGVDELIKTYFPQEIPADPDYLYLKVTKDGNPEEMKSYLGERRLVYSLYREIDAWEDQLQEEGIGEDIMNNLAQHTEREFSYPAEFERNFPPFMDWTALVDLTLGWSRSVSNMVKTLEEIFNTSDISSSDNFPSN</sequence>
<organism evidence="1 2">
    <name type="scientific">Thanatephorus cucumeris (strain AG1-IB / isolate 7/3/14)</name>
    <name type="common">Lettuce bottom rot fungus</name>
    <name type="synonym">Rhizoctonia solani</name>
    <dbReference type="NCBI Taxonomy" id="1108050"/>
    <lineage>
        <taxon>Eukaryota</taxon>
        <taxon>Fungi</taxon>
        <taxon>Dikarya</taxon>
        <taxon>Basidiomycota</taxon>
        <taxon>Agaricomycotina</taxon>
        <taxon>Agaricomycetes</taxon>
        <taxon>Cantharellales</taxon>
        <taxon>Ceratobasidiaceae</taxon>
        <taxon>Rhizoctonia</taxon>
        <taxon>Rhizoctonia solani AG-1</taxon>
    </lineage>
</organism>